<dbReference type="InterPro" id="IPR021856">
    <property type="entry name" value="DUF3465"/>
</dbReference>
<evidence type="ECO:0008006" key="3">
    <source>
        <dbReference type="Google" id="ProtNLM"/>
    </source>
</evidence>
<comment type="caution">
    <text evidence="1">The sequence shown here is derived from an EMBL/GenBank/DDBJ whole genome shotgun (WGS) entry which is preliminary data.</text>
</comment>
<keyword evidence="2" id="KW-1185">Reference proteome</keyword>
<name>A0ABP8QEG4_9GAMM</name>
<organism evidence="1 2">
    <name type="scientific">Pseudaeromonas paramecii</name>
    <dbReference type="NCBI Taxonomy" id="2138166"/>
    <lineage>
        <taxon>Bacteria</taxon>
        <taxon>Pseudomonadati</taxon>
        <taxon>Pseudomonadota</taxon>
        <taxon>Gammaproteobacteria</taxon>
        <taxon>Aeromonadales</taxon>
        <taxon>Aeromonadaceae</taxon>
        <taxon>Pseudaeromonas</taxon>
    </lineage>
</organism>
<gene>
    <name evidence="1" type="ORF">GCM10023095_22150</name>
</gene>
<dbReference type="Proteomes" id="UP001501321">
    <property type="component" value="Unassembled WGS sequence"/>
</dbReference>
<dbReference type="Pfam" id="PF11948">
    <property type="entry name" value="DUF3465"/>
    <property type="match status" value="1"/>
</dbReference>
<proteinExistence type="predicted"/>
<accession>A0ABP8QEG4</accession>
<dbReference type="EMBL" id="BAABFC010000014">
    <property type="protein sequence ID" value="GAA4500418.1"/>
    <property type="molecule type" value="Genomic_DNA"/>
</dbReference>
<evidence type="ECO:0000313" key="2">
    <source>
        <dbReference type="Proteomes" id="UP001501321"/>
    </source>
</evidence>
<reference evidence="2" key="1">
    <citation type="journal article" date="2019" name="Int. J. Syst. Evol. Microbiol.">
        <title>The Global Catalogue of Microorganisms (GCM) 10K type strain sequencing project: providing services to taxonomists for standard genome sequencing and annotation.</title>
        <authorList>
            <consortium name="The Broad Institute Genomics Platform"/>
            <consortium name="The Broad Institute Genome Sequencing Center for Infectious Disease"/>
            <person name="Wu L."/>
            <person name="Ma J."/>
        </authorList>
    </citation>
    <scope>NUCLEOTIDE SEQUENCE [LARGE SCALE GENOMIC DNA]</scope>
    <source>
        <strain evidence="2">JCM 32226</strain>
    </source>
</reference>
<dbReference type="RefSeq" id="WP_345013045.1">
    <property type="nucleotide sequence ID" value="NZ_BAABFC010000014.1"/>
</dbReference>
<protein>
    <recommendedName>
        <fullName evidence="3">DUF3465 domain-containing protein</fullName>
    </recommendedName>
</protein>
<evidence type="ECO:0000313" key="1">
    <source>
        <dbReference type="EMBL" id="GAA4500418.1"/>
    </source>
</evidence>
<sequence>MKIKKRHLAGLVGLTLLGLLALGTNWLNQAPAQTHDVLVDAMTSATHPSKLSELERAMRDKGQDLPFVVVGWITELAPDSQEEGDPVQHFRVKLLNHQHLTIAHRIQAGKPTPKLAKGQELLIRGRYFWTPEGGELSQTHTGGGADGWLRQGHTNYF</sequence>